<reference evidence="7 8" key="1">
    <citation type="submission" date="2017-06" db="EMBL/GenBank/DDBJ databases">
        <title>Ant-infecting Ophiocordyceps genomes reveal a high diversity of potential behavioral manipulation genes and a possible major role for enterotoxins.</title>
        <authorList>
            <person name="De Bekker C."/>
            <person name="Evans H.C."/>
            <person name="Brachmann A."/>
            <person name="Hughes D.P."/>
        </authorList>
    </citation>
    <scope>NUCLEOTIDE SEQUENCE [LARGE SCALE GENOMIC DNA]</scope>
    <source>
        <strain evidence="7 8">Map64</strain>
    </source>
</reference>
<evidence type="ECO:0000313" key="8">
    <source>
        <dbReference type="Proteomes" id="UP000226192"/>
    </source>
</evidence>
<dbReference type="AlphaFoldDB" id="A0A2C5XIR8"/>
<evidence type="ECO:0000256" key="1">
    <source>
        <dbReference type="ARBA" id="ARBA00004141"/>
    </source>
</evidence>
<keyword evidence="4 5" id="KW-0472">Membrane</keyword>
<dbReference type="EMBL" id="NJET01000036">
    <property type="protein sequence ID" value="PHH64138.1"/>
    <property type="molecule type" value="Genomic_DNA"/>
</dbReference>
<gene>
    <name evidence="7" type="ORF">CDD81_5013</name>
</gene>
<evidence type="ECO:0000256" key="5">
    <source>
        <dbReference type="SAM" id="Phobius"/>
    </source>
</evidence>
<dbReference type="PANTHER" id="PTHR39608">
    <property type="entry name" value="INTEGRAL MEMBRANE PROTEIN (AFU_ORTHOLOGUE AFUA_5G08640)"/>
    <property type="match status" value="1"/>
</dbReference>
<comment type="subcellular location">
    <subcellularLocation>
        <location evidence="1">Membrane</location>
        <topology evidence="1">Multi-pass membrane protein</topology>
    </subcellularLocation>
</comment>
<dbReference type="OrthoDB" id="4074965at2759"/>
<keyword evidence="8" id="KW-1185">Reference proteome</keyword>
<dbReference type="PANTHER" id="PTHR39608:SF1">
    <property type="entry name" value="INTEGRAL MEMBRANE PROTEIN (AFU_ORTHOLOGUE AFUA_5G08640)"/>
    <property type="match status" value="1"/>
</dbReference>
<feature type="transmembrane region" description="Helical" evidence="5">
    <location>
        <begin position="121"/>
        <end position="140"/>
    </location>
</feature>
<keyword evidence="2 5" id="KW-0812">Transmembrane</keyword>
<evidence type="ECO:0000256" key="4">
    <source>
        <dbReference type="ARBA" id="ARBA00023136"/>
    </source>
</evidence>
<name>A0A2C5XIR8_9HYPO</name>
<dbReference type="InterPro" id="IPR008253">
    <property type="entry name" value="Marvel"/>
</dbReference>
<accession>A0A2C5XIR8</accession>
<evidence type="ECO:0000256" key="2">
    <source>
        <dbReference type="ARBA" id="ARBA00022692"/>
    </source>
</evidence>
<protein>
    <recommendedName>
        <fullName evidence="6">MARVEL domain-containing protein</fullName>
    </recommendedName>
</protein>
<feature type="transmembrane region" description="Helical" evidence="5">
    <location>
        <begin position="44"/>
        <end position="64"/>
    </location>
</feature>
<proteinExistence type="predicted"/>
<feature type="transmembrane region" description="Helical" evidence="5">
    <location>
        <begin position="76"/>
        <end position="101"/>
    </location>
</feature>
<feature type="domain" description="MARVEL" evidence="6">
    <location>
        <begin position="8"/>
        <end position="136"/>
    </location>
</feature>
<comment type="caution">
    <text evidence="7">The sequence shown here is derived from an EMBL/GenBank/DDBJ whole genome shotgun (WGS) entry which is preliminary data.</text>
</comment>
<evidence type="ECO:0000256" key="3">
    <source>
        <dbReference type="ARBA" id="ARBA00022989"/>
    </source>
</evidence>
<keyword evidence="3 5" id="KW-1133">Transmembrane helix</keyword>
<evidence type="ECO:0000313" key="7">
    <source>
        <dbReference type="EMBL" id="PHH64138.1"/>
    </source>
</evidence>
<dbReference type="Pfam" id="PF01284">
    <property type="entry name" value="MARVEL"/>
    <property type="match status" value="1"/>
</dbReference>
<dbReference type="Proteomes" id="UP000226192">
    <property type="component" value="Unassembled WGS sequence"/>
</dbReference>
<evidence type="ECO:0000259" key="6">
    <source>
        <dbReference type="Pfam" id="PF01284"/>
    </source>
</evidence>
<organism evidence="7 8">
    <name type="scientific">Ophiocordyceps australis</name>
    <dbReference type="NCBI Taxonomy" id="1399860"/>
    <lineage>
        <taxon>Eukaryota</taxon>
        <taxon>Fungi</taxon>
        <taxon>Dikarya</taxon>
        <taxon>Ascomycota</taxon>
        <taxon>Pezizomycotina</taxon>
        <taxon>Sordariomycetes</taxon>
        <taxon>Hypocreomycetidae</taxon>
        <taxon>Hypocreales</taxon>
        <taxon>Ophiocordycipitaceae</taxon>
        <taxon>Ophiocordyceps</taxon>
    </lineage>
</organism>
<sequence length="153" mass="17201">MAALDRIFSLILRAAELAFAAIVAGVTGQYLHHSNASAWALGRWIYTETVAGLSILLALIWLFPFSSTFTHWPVDFFISVLWWAAFGLLVHLIGSSCGAVFDWQNVSPRGDQCGKFKADIAFAFLSAILWLVSAIIGLFWTRRHERYNRRSHV</sequence>
<dbReference type="GO" id="GO:0016020">
    <property type="term" value="C:membrane"/>
    <property type="evidence" value="ECO:0007669"/>
    <property type="project" value="UniProtKB-SubCell"/>
</dbReference>